<dbReference type="OrthoDB" id="2896006at2759"/>
<sequence length="390" mass="42817">MGAYVGHVIRRGVQVASEGFKNGGDGKSFEIKIPAWGQAMLFTTFIVFTVILSSLEYTLKDVVATLAQIESPSAEIALTSPSEDADPLMKKGDANVEENAGPNVTLVRQKPITAGIRTTLRHLVAQAGIFSRWRGLAPFIFYNFTHAFLTNLMDAVIPHFIPGRLFIFSSISAVLLARIHAAWTHTVISMPSNKRFWRRIPPASSWRQLALPAAVKSCAGYASLYVAVGFVYVLRLNRIDGNALSTYKGVDWFLLALRVSSLVAVVLLSALFIILPATVTLVRVEASALPEEDETIVAFDRSFGGKVVPTILGGTGAIGFVDAWRSFNWEARRRLVWLYVKISLVMFTVTLVFAHILAFEVWAVMGPAVRKMVADAQGVQAVPHGEMHTW</sequence>
<organism evidence="2 3">
    <name type="scientific">Lophium mytilinum</name>
    <dbReference type="NCBI Taxonomy" id="390894"/>
    <lineage>
        <taxon>Eukaryota</taxon>
        <taxon>Fungi</taxon>
        <taxon>Dikarya</taxon>
        <taxon>Ascomycota</taxon>
        <taxon>Pezizomycotina</taxon>
        <taxon>Dothideomycetes</taxon>
        <taxon>Pleosporomycetidae</taxon>
        <taxon>Mytilinidiales</taxon>
        <taxon>Mytilinidiaceae</taxon>
        <taxon>Lophium</taxon>
    </lineage>
</organism>
<dbReference type="Proteomes" id="UP000799750">
    <property type="component" value="Unassembled WGS sequence"/>
</dbReference>
<keyword evidence="1" id="KW-1133">Transmembrane helix</keyword>
<keyword evidence="1" id="KW-0472">Membrane</keyword>
<feature type="transmembrane region" description="Helical" evidence="1">
    <location>
        <begin position="35"/>
        <end position="55"/>
    </location>
</feature>
<gene>
    <name evidence="2" type="ORF">BU16DRAFT_619702</name>
</gene>
<name>A0A6A6QML3_9PEZI</name>
<proteinExistence type="predicted"/>
<evidence type="ECO:0000313" key="3">
    <source>
        <dbReference type="Proteomes" id="UP000799750"/>
    </source>
</evidence>
<feature type="transmembrane region" description="Helical" evidence="1">
    <location>
        <begin position="209"/>
        <end position="232"/>
    </location>
</feature>
<feature type="transmembrane region" description="Helical" evidence="1">
    <location>
        <begin position="252"/>
        <end position="275"/>
    </location>
</feature>
<protein>
    <submittedName>
        <fullName evidence="2">Uncharacterized protein</fullName>
    </submittedName>
</protein>
<accession>A0A6A6QML3</accession>
<feature type="transmembrane region" description="Helical" evidence="1">
    <location>
        <begin position="335"/>
        <end position="358"/>
    </location>
</feature>
<keyword evidence="1" id="KW-0812">Transmembrane</keyword>
<evidence type="ECO:0000313" key="2">
    <source>
        <dbReference type="EMBL" id="KAF2493364.1"/>
    </source>
</evidence>
<dbReference type="AlphaFoldDB" id="A0A6A6QML3"/>
<reference evidence="2" key="1">
    <citation type="journal article" date="2020" name="Stud. Mycol.">
        <title>101 Dothideomycetes genomes: a test case for predicting lifestyles and emergence of pathogens.</title>
        <authorList>
            <person name="Haridas S."/>
            <person name="Albert R."/>
            <person name="Binder M."/>
            <person name="Bloem J."/>
            <person name="Labutti K."/>
            <person name="Salamov A."/>
            <person name="Andreopoulos B."/>
            <person name="Baker S."/>
            <person name="Barry K."/>
            <person name="Bills G."/>
            <person name="Bluhm B."/>
            <person name="Cannon C."/>
            <person name="Castanera R."/>
            <person name="Culley D."/>
            <person name="Daum C."/>
            <person name="Ezra D."/>
            <person name="Gonzalez J."/>
            <person name="Henrissat B."/>
            <person name="Kuo A."/>
            <person name="Liang C."/>
            <person name="Lipzen A."/>
            <person name="Lutzoni F."/>
            <person name="Magnuson J."/>
            <person name="Mondo S."/>
            <person name="Nolan M."/>
            <person name="Ohm R."/>
            <person name="Pangilinan J."/>
            <person name="Park H.-J."/>
            <person name="Ramirez L."/>
            <person name="Alfaro M."/>
            <person name="Sun H."/>
            <person name="Tritt A."/>
            <person name="Yoshinaga Y."/>
            <person name="Zwiers L.-H."/>
            <person name="Turgeon B."/>
            <person name="Goodwin S."/>
            <person name="Spatafora J."/>
            <person name="Crous P."/>
            <person name="Grigoriev I."/>
        </authorList>
    </citation>
    <scope>NUCLEOTIDE SEQUENCE</scope>
    <source>
        <strain evidence="2">CBS 269.34</strain>
    </source>
</reference>
<dbReference type="EMBL" id="MU004192">
    <property type="protein sequence ID" value="KAF2493364.1"/>
    <property type="molecule type" value="Genomic_DNA"/>
</dbReference>
<feature type="transmembrane region" description="Helical" evidence="1">
    <location>
        <begin position="167"/>
        <end position="188"/>
    </location>
</feature>
<evidence type="ECO:0000256" key="1">
    <source>
        <dbReference type="SAM" id="Phobius"/>
    </source>
</evidence>
<keyword evidence="3" id="KW-1185">Reference proteome</keyword>